<organism evidence="1 2">
    <name type="scientific">Coemansia nantahalensis</name>
    <dbReference type="NCBI Taxonomy" id="2789366"/>
    <lineage>
        <taxon>Eukaryota</taxon>
        <taxon>Fungi</taxon>
        <taxon>Fungi incertae sedis</taxon>
        <taxon>Zoopagomycota</taxon>
        <taxon>Kickxellomycotina</taxon>
        <taxon>Kickxellomycetes</taxon>
        <taxon>Kickxellales</taxon>
        <taxon>Kickxellaceae</taxon>
        <taxon>Coemansia</taxon>
    </lineage>
</organism>
<gene>
    <name evidence="1" type="ORF">IWQ57_004174</name>
</gene>
<feature type="non-terminal residue" evidence="1">
    <location>
        <position position="447"/>
    </location>
</feature>
<protein>
    <submittedName>
        <fullName evidence="1">Uncharacterized protein</fullName>
    </submittedName>
</protein>
<reference evidence="1" key="1">
    <citation type="submission" date="2022-07" db="EMBL/GenBank/DDBJ databases">
        <title>Phylogenomic reconstructions and comparative analyses of Kickxellomycotina fungi.</title>
        <authorList>
            <person name="Reynolds N.K."/>
            <person name="Stajich J.E."/>
            <person name="Barry K."/>
            <person name="Grigoriev I.V."/>
            <person name="Crous P."/>
            <person name="Smith M.E."/>
        </authorList>
    </citation>
    <scope>NUCLEOTIDE SEQUENCE</scope>
    <source>
        <strain evidence="1">CBS 109366</strain>
    </source>
</reference>
<proteinExistence type="predicted"/>
<dbReference type="EMBL" id="JANBUJ010001571">
    <property type="protein sequence ID" value="KAJ2766898.1"/>
    <property type="molecule type" value="Genomic_DNA"/>
</dbReference>
<feature type="non-terminal residue" evidence="1">
    <location>
        <position position="1"/>
    </location>
</feature>
<evidence type="ECO:0000313" key="1">
    <source>
        <dbReference type="EMBL" id="KAJ2766898.1"/>
    </source>
</evidence>
<dbReference type="Proteomes" id="UP001140234">
    <property type="component" value="Unassembled WGS sequence"/>
</dbReference>
<keyword evidence="2" id="KW-1185">Reference proteome</keyword>
<evidence type="ECO:0000313" key="2">
    <source>
        <dbReference type="Proteomes" id="UP001140234"/>
    </source>
</evidence>
<sequence length="447" mass="48767">WAFRRLFELESECRSAAPAVQVEAIGEFPKLLDQFPFPMLVSSAFLKLGDLFRGSANSLRHHIAQVFETSQHHLAQIAHTEELLKRVLVVLYSNDPIARVLALRLIGNASSVFARFPEAQHGTLLQYQSTHPLEIAAAVQTTERMLEFSPGFLDVVWETAWSKADRSQVPDPVRAQLIRSLRHAAPRLQLSVQLYPRCRSWVGRSDSTAVVQCAALDTWRSIIQPHNELAATDAEFVSHLITHSLASVRRSVLALLSRWRPTRPTNDDGAARLAGISGLLCSHLAAQLGGNDADDLGEIRLATITLARIEAACPPAGPPQSWAFAESLAGKALRTFDDARCAWTAATRLPYRHLASSVMLQVNVATILGEDSTKARTACAIRDAWLAMAAACEHTGDAAYIRRFLRLSWAWCKSMGVEATVAAALPALLGARSCSIAYTAAAIASLP</sequence>
<comment type="caution">
    <text evidence="1">The sequence shown here is derived from an EMBL/GenBank/DDBJ whole genome shotgun (WGS) entry which is preliminary data.</text>
</comment>
<accession>A0ACC1JTM7</accession>
<name>A0ACC1JTM7_9FUNG</name>